<dbReference type="SUPFAM" id="SSF53213">
    <property type="entry name" value="LigB-like"/>
    <property type="match status" value="1"/>
</dbReference>
<comment type="similarity">
    <text evidence="2">Belongs to the DODA-type extradiol aromatic ring-opening dioxygenase family.</text>
</comment>
<dbReference type="Pfam" id="PF02900">
    <property type="entry name" value="LigB"/>
    <property type="match status" value="1"/>
</dbReference>
<protein>
    <submittedName>
        <fullName evidence="7">Dioxygenase</fullName>
    </submittedName>
</protein>
<reference evidence="7" key="1">
    <citation type="journal article" date="2021" name="Microbiology">
        <title>Metagenomic Analysis of the Microbial Community in the Underground Coal Fire Area (Kemerovo Region, Russia) Revealed Predominance of Thermophilic Members of the Phyla Deinococcus-thermus, Aquificae, and Firmicutes.</title>
        <authorList>
            <person name="Kadnikov V."/>
            <person name="Mardanov A.V."/>
            <person name="Beletsky A.V."/>
            <person name="Karnachuk O.V."/>
            <person name="Ravin N.V."/>
        </authorList>
    </citation>
    <scope>NUCLEOTIDE SEQUENCE</scope>
    <source>
        <strain evidence="7">RBS10-49</strain>
    </source>
</reference>
<accession>A0A947CUM1</accession>
<evidence type="ECO:0000256" key="4">
    <source>
        <dbReference type="ARBA" id="ARBA00022833"/>
    </source>
</evidence>
<dbReference type="Gene3D" id="3.40.830.10">
    <property type="entry name" value="LigB-like"/>
    <property type="match status" value="1"/>
</dbReference>
<evidence type="ECO:0000313" key="8">
    <source>
        <dbReference type="Proteomes" id="UP000748108"/>
    </source>
</evidence>
<dbReference type="InterPro" id="IPR014436">
    <property type="entry name" value="Extradiol_dOase_DODA"/>
</dbReference>
<evidence type="ECO:0000256" key="2">
    <source>
        <dbReference type="ARBA" id="ARBA00007581"/>
    </source>
</evidence>
<keyword evidence="4" id="KW-0862">Zinc</keyword>
<name>A0A947CUM1_HYDSH</name>
<keyword evidence="7" id="KW-0223">Dioxygenase</keyword>
<dbReference type="GO" id="GO:0008270">
    <property type="term" value="F:zinc ion binding"/>
    <property type="evidence" value="ECO:0007669"/>
    <property type="project" value="InterPro"/>
</dbReference>
<dbReference type="PANTHER" id="PTHR30096">
    <property type="entry name" value="4,5-DOPA DIOXYGENASE EXTRADIOL-LIKE PROTEIN"/>
    <property type="match status" value="1"/>
</dbReference>
<comment type="caution">
    <text evidence="7">The sequence shown here is derived from an EMBL/GenBank/DDBJ whole genome shotgun (WGS) entry which is preliminary data.</text>
</comment>
<dbReference type="CDD" id="cd07363">
    <property type="entry name" value="45_DOPA_Dioxygenase"/>
    <property type="match status" value="1"/>
</dbReference>
<dbReference type="PIRSF" id="PIRSF006157">
    <property type="entry name" value="Doxgns_DODA"/>
    <property type="match status" value="1"/>
</dbReference>
<keyword evidence="5" id="KW-0560">Oxidoreductase</keyword>
<evidence type="ECO:0000313" key="7">
    <source>
        <dbReference type="EMBL" id="MBT9281359.1"/>
    </source>
</evidence>
<keyword evidence="3" id="KW-0479">Metal-binding</keyword>
<dbReference type="AlphaFoldDB" id="A0A947CUM1"/>
<proteinExistence type="inferred from homology"/>
<evidence type="ECO:0000256" key="1">
    <source>
        <dbReference type="ARBA" id="ARBA00001947"/>
    </source>
</evidence>
<gene>
    <name evidence="7" type="ORF">KM312_01660</name>
</gene>
<dbReference type="GO" id="GO:0008198">
    <property type="term" value="F:ferrous iron binding"/>
    <property type="evidence" value="ECO:0007669"/>
    <property type="project" value="InterPro"/>
</dbReference>
<comment type="cofactor">
    <cofactor evidence="1">
        <name>Zn(2+)</name>
        <dbReference type="ChEBI" id="CHEBI:29105"/>
    </cofactor>
</comment>
<sequence>MIAPALFIAHGSPMLAIEDDAYAAFLTRLGASWRDAAQKPRAVVVFTAHWTTRHPAVSMTDGPYETIHDFYGFPEALYEVTYPARGSKAVAERVRTSLAAAGFPVSVDPARGLDHGAWVVLRRLFPAADVPVVQASVVPGYAPEQLFRIGEALRPLRREGVLLIGSGGTVHNLMSLRWAEAEEAEAWAVAFDDWLIERTIRRDVAALFDYRRAAPHALRAVPTPEHLAPYWIALGAGLPDQTPEVLYRDYQYGSLSLLAVAF</sequence>
<dbReference type="EMBL" id="JAHHQF010000038">
    <property type="protein sequence ID" value="MBT9281359.1"/>
    <property type="molecule type" value="Genomic_DNA"/>
</dbReference>
<dbReference type="InterPro" id="IPR004183">
    <property type="entry name" value="Xdiol_dOase_suB"/>
</dbReference>
<evidence type="ECO:0000259" key="6">
    <source>
        <dbReference type="Pfam" id="PF02900"/>
    </source>
</evidence>
<feature type="domain" description="Extradiol ring-cleavage dioxygenase class III enzyme subunit B" evidence="6">
    <location>
        <begin position="5"/>
        <end position="252"/>
    </location>
</feature>
<evidence type="ECO:0000256" key="5">
    <source>
        <dbReference type="ARBA" id="ARBA00023002"/>
    </source>
</evidence>
<dbReference type="PANTHER" id="PTHR30096:SF0">
    <property type="entry name" value="4,5-DOPA DIOXYGENASE EXTRADIOL-LIKE PROTEIN"/>
    <property type="match status" value="1"/>
</dbReference>
<evidence type="ECO:0000256" key="3">
    <source>
        <dbReference type="ARBA" id="ARBA00022723"/>
    </source>
</evidence>
<dbReference type="Proteomes" id="UP000748108">
    <property type="component" value="Unassembled WGS sequence"/>
</dbReference>
<organism evidence="7 8">
    <name type="scientific">Hydrogenibacillus schlegelii</name>
    <name type="common">Bacillus schlegelii</name>
    <dbReference type="NCBI Taxonomy" id="1484"/>
    <lineage>
        <taxon>Bacteria</taxon>
        <taxon>Bacillati</taxon>
        <taxon>Bacillota</taxon>
        <taxon>Bacilli</taxon>
        <taxon>Bacillales</taxon>
        <taxon>Bacillales Family X. Incertae Sedis</taxon>
        <taxon>Hydrogenibacillus</taxon>
    </lineage>
</organism>
<dbReference type="GO" id="GO:0016702">
    <property type="term" value="F:oxidoreductase activity, acting on single donors with incorporation of molecular oxygen, incorporation of two atoms of oxygen"/>
    <property type="evidence" value="ECO:0007669"/>
    <property type="project" value="UniProtKB-ARBA"/>
</dbReference>